<sequence>MAKKSVTLSNGRGWPTQTAARQHFKEMLARYEDDTPITDAGDHADLSALLERYDLLIADGPSKIGAGISRFEKRKSFVKGFPTRGFWVVRVDDSDTDFSYIDAITGSPRPQSQEFYDACHGAISEDLRRAKERQFERFADENGCLPCDATGVLVTFTNARLSHAHPAFVTLVRTFMEMRGWGGAVPAGTLSPSADRQISTSFTDPSDAEAFKAFHHASAIMRIVAAGQGGLVADPTTIRRPIRLA</sequence>
<comment type="caution">
    <text evidence="1">The sequence shown here is derived from an EMBL/GenBank/DDBJ whole genome shotgun (WGS) entry which is preliminary data.</text>
</comment>
<reference evidence="1" key="1">
    <citation type="journal article" date="2015" name="Int. J. Syst. Evol. Microbiol.">
        <title>Rhizobium alvei sp. nov., isolated from a freshwater river.</title>
        <authorList>
            <person name="Sheu S.Y."/>
            <person name="Huang H.W."/>
            <person name="Young C.C."/>
            <person name="Chen W.M."/>
        </authorList>
    </citation>
    <scope>NUCLEOTIDE SEQUENCE</scope>
    <source>
        <strain evidence="1">TNR-22</strain>
    </source>
</reference>
<dbReference type="EMBL" id="JAUOZU010000015">
    <property type="protein sequence ID" value="MDO6966111.1"/>
    <property type="molecule type" value="Genomic_DNA"/>
</dbReference>
<dbReference type="Gene3D" id="3.10.450.40">
    <property type="match status" value="1"/>
</dbReference>
<organism evidence="1 2">
    <name type="scientific">Rhizobium alvei</name>
    <dbReference type="NCBI Taxonomy" id="1132659"/>
    <lineage>
        <taxon>Bacteria</taxon>
        <taxon>Pseudomonadati</taxon>
        <taxon>Pseudomonadota</taxon>
        <taxon>Alphaproteobacteria</taxon>
        <taxon>Hyphomicrobiales</taxon>
        <taxon>Rhizobiaceae</taxon>
        <taxon>Rhizobium/Agrobacterium group</taxon>
        <taxon>Rhizobium</taxon>
    </lineage>
</organism>
<evidence type="ECO:0000313" key="1">
    <source>
        <dbReference type="EMBL" id="MDO6966111.1"/>
    </source>
</evidence>
<protein>
    <submittedName>
        <fullName evidence="1">DCL family protein</fullName>
    </submittedName>
</protein>
<dbReference type="RefSeq" id="WP_304378033.1">
    <property type="nucleotide sequence ID" value="NZ_JAUOZU010000015.1"/>
</dbReference>
<reference evidence="1" key="2">
    <citation type="submission" date="2023-07" db="EMBL/GenBank/DDBJ databases">
        <authorList>
            <person name="Shen H."/>
        </authorList>
    </citation>
    <scope>NUCLEOTIDE SEQUENCE</scope>
    <source>
        <strain evidence="1">TNR-22</strain>
    </source>
</reference>
<dbReference type="Pfam" id="PF11523">
    <property type="entry name" value="DUF3223"/>
    <property type="match status" value="1"/>
</dbReference>
<name>A0ABT8YRF9_9HYPH</name>
<evidence type="ECO:0000313" key="2">
    <source>
        <dbReference type="Proteomes" id="UP001174932"/>
    </source>
</evidence>
<gene>
    <name evidence="1" type="ORF">Q4481_19300</name>
</gene>
<proteinExistence type="predicted"/>
<dbReference type="Proteomes" id="UP001174932">
    <property type="component" value="Unassembled WGS sequence"/>
</dbReference>
<keyword evidence="2" id="KW-1185">Reference proteome</keyword>
<accession>A0ABT8YRF9</accession>